<dbReference type="SMART" id="SM00389">
    <property type="entry name" value="HOX"/>
    <property type="match status" value="1"/>
</dbReference>
<dbReference type="FunFam" id="1.10.10.60:FF:000113">
    <property type="entry name" value="homeobox protein Hox-B1"/>
    <property type="match status" value="1"/>
</dbReference>
<feature type="region of interest" description="Disordered" evidence="8">
    <location>
        <begin position="247"/>
        <end position="296"/>
    </location>
</feature>
<dbReference type="InterPro" id="IPR017970">
    <property type="entry name" value="Homeobox_CS"/>
</dbReference>
<evidence type="ECO:0000256" key="6">
    <source>
        <dbReference type="PROSITE-ProRule" id="PRU00108"/>
    </source>
</evidence>
<comment type="caution">
    <text evidence="10">The sequence shown here is derived from an EMBL/GenBank/DDBJ whole genome shotgun (WGS) entry which is preliminary data.</text>
</comment>
<feature type="domain" description="Homeobox" evidence="9">
    <location>
        <begin position="192"/>
        <end position="252"/>
    </location>
</feature>
<organism evidence="10 11">
    <name type="scientific">Coilia grayii</name>
    <name type="common">Gray's grenadier anchovy</name>
    <dbReference type="NCBI Taxonomy" id="363190"/>
    <lineage>
        <taxon>Eukaryota</taxon>
        <taxon>Metazoa</taxon>
        <taxon>Chordata</taxon>
        <taxon>Craniata</taxon>
        <taxon>Vertebrata</taxon>
        <taxon>Euteleostomi</taxon>
        <taxon>Actinopterygii</taxon>
        <taxon>Neopterygii</taxon>
        <taxon>Teleostei</taxon>
        <taxon>Clupei</taxon>
        <taxon>Clupeiformes</taxon>
        <taxon>Clupeoidei</taxon>
        <taxon>Engraulidae</taxon>
        <taxon>Coilinae</taxon>
        <taxon>Coilia</taxon>
    </lineage>
</organism>
<evidence type="ECO:0000256" key="5">
    <source>
        <dbReference type="ARBA" id="ARBA00023242"/>
    </source>
</evidence>
<dbReference type="Pfam" id="PF00046">
    <property type="entry name" value="Homeodomain"/>
    <property type="match status" value="1"/>
</dbReference>
<dbReference type="PROSITE" id="PS50071">
    <property type="entry name" value="HOMEOBOX_2"/>
    <property type="match status" value="1"/>
</dbReference>
<dbReference type="CDD" id="cd00086">
    <property type="entry name" value="homeodomain"/>
    <property type="match status" value="1"/>
</dbReference>
<dbReference type="Gene3D" id="1.10.10.60">
    <property type="entry name" value="Homeodomain-like"/>
    <property type="match status" value="1"/>
</dbReference>
<dbReference type="PANTHER" id="PTHR45946">
    <property type="entry name" value="HOMEOBOX PROTEIN ROUGH-RELATED"/>
    <property type="match status" value="1"/>
</dbReference>
<evidence type="ECO:0000256" key="2">
    <source>
        <dbReference type="ARBA" id="ARBA00022473"/>
    </source>
</evidence>
<evidence type="ECO:0000313" key="10">
    <source>
        <dbReference type="EMBL" id="KAL2081615.1"/>
    </source>
</evidence>
<dbReference type="GO" id="GO:0003677">
    <property type="term" value="F:DNA binding"/>
    <property type="evidence" value="ECO:0007669"/>
    <property type="project" value="UniProtKB-UniRule"/>
</dbReference>
<comment type="subcellular location">
    <subcellularLocation>
        <location evidence="1 6 7">Nucleus</location>
    </subcellularLocation>
</comment>
<protein>
    <recommendedName>
        <fullName evidence="9">Homeobox domain-containing protein</fullName>
    </recommendedName>
</protein>
<keyword evidence="4 6" id="KW-0371">Homeobox</keyword>
<dbReference type="PROSITE" id="PS00027">
    <property type="entry name" value="HOMEOBOX_1"/>
    <property type="match status" value="1"/>
</dbReference>
<evidence type="ECO:0000256" key="8">
    <source>
        <dbReference type="SAM" id="MobiDB-lite"/>
    </source>
</evidence>
<reference evidence="10 11" key="1">
    <citation type="submission" date="2024-09" db="EMBL/GenBank/DDBJ databases">
        <title>A chromosome-level genome assembly of Gray's grenadier anchovy, Coilia grayii.</title>
        <authorList>
            <person name="Fu Z."/>
        </authorList>
    </citation>
    <scope>NUCLEOTIDE SEQUENCE [LARGE SCALE GENOMIC DNA]</scope>
    <source>
        <strain evidence="10">G4</strain>
        <tissue evidence="10">Muscle</tissue>
    </source>
</reference>
<name>A0ABD1J5N4_9TELE</name>
<evidence type="ECO:0000256" key="4">
    <source>
        <dbReference type="ARBA" id="ARBA00023155"/>
    </source>
</evidence>
<dbReference type="SUPFAM" id="SSF46689">
    <property type="entry name" value="Homeodomain-like"/>
    <property type="match status" value="1"/>
</dbReference>
<evidence type="ECO:0000259" key="9">
    <source>
        <dbReference type="PROSITE" id="PS50071"/>
    </source>
</evidence>
<keyword evidence="3 6" id="KW-0238">DNA-binding</keyword>
<dbReference type="GO" id="GO:0005634">
    <property type="term" value="C:nucleus"/>
    <property type="evidence" value="ECO:0007669"/>
    <property type="project" value="UniProtKB-SubCell"/>
</dbReference>
<dbReference type="AlphaFoldDB" id="A0ABD1J5N4"/>
<dbReference type="EMBL" id="JBHFQA010000020">
    <property type="protein sequence ID" value="KAL2081615.1"/>
    <property type="molecule type" value="Genomic_DNA"/>
</dbReference>
<dbReference type="PANTHER" id="PTHR45946:SF4">
    <property type="entry name" value="HOMEOBOX PROTEIN ROUGH-RELATED"/>
    <property type="match status" value="1"/>
</dbReference>
<feature type="DNA-binding region" description="Homeobox" evidence="6">
    <location>
        <begin position="194"/>
        <end position="253"/>
    </location>
</feature>
<keyword evidence="2" id="KW-0217">Developmental protein</keyword>
<dbReference type="InterPro" id="IPR009057">
    <property type="entry name" value="Homeodomain-like_sf"/>
</dbReference>
<evidence type="ECO:0000256" key="7">
    <source>
        <dbReference type="RuleBase" id="RU000682"/>
    </source>
</evidence>
<proteinExistence type="predicted"/>
<dbReference type="PRINTS" id="PR00024">
    <property type="entry name" value="HOMEOBOX"/>
</dbReference>
<gene>
    <name evidence="10" type="ORF">ACEWY4_023468</name>
</gene>
<keyword evidence="5 6" id="KW-0539">Nucleus</keyword>
<dbReference type="InterPro" id="IPR001356">
    <property type="entry name" value="HD"/>
</dbReference>
<accession>A0ABD1J5N4</accession>
<evidence type="ECO:0000313" key="11">
    <source>
        <dbReference type="Proteomes" id="UP001591681"/>
    </source>
</evidence>
<feature type="compositionally biased region" description="Low complexity" evidence="8">
    <location>
        <begin position="263"/>
        <end position="282"/>
    </location>
</feature>
<dbReference type="Proteomes" id="UP001591681">
    <property type="component" value="Unassembled WGS sequence"/>
</dbReference>
<evidence type="ECO:0000256" key="1">
    <source>
        <dbReference type="ARBA" id="ARBA00004123"/>
    </source>
</evidence>
<keyword evidence="11" id="KW-1185">Reference proteome</keyword>
<evidence type="ECO:0000256" key="3">
    <source>
        <dbReference type="ARBA" id="ARBA00023125"/>
    </source>
</evidence>
<sequence length="296" mass="33296">MNSFLDYFTGSDTKAFAAIYSREERKSVSAHNADTPERYGTCSVDHCNNGRLLSEASEDVYEASYDTNATLPEADNFGFGLVHAVAYGCNNKSGSGKKNGQYINDAHSWNWLYPSHQMENYHNDVIKTEQQYGMFFREYSVSCQSLLQTPEICSKAIPMQEGGQLTTSAFEWMKIKRSTQKTNKAPECGQGNSVATARTNFTTKQLTELEKEFHFNKYLTRSRRVEVAHSLQLNETQVKIWFQNRRMKQKRRDKEGGLVVITSSPPSMKNSESSSSSEFSSPICTPPSSPLTANSS</sequence>
<dbReference type="InterPro" id="IPR046327">
    <property type="entry name" value="HXA1/B1/D1"/>
</dbReference>
<dbReference type="InterPro" id="IPR020479">
    <property type="entry name" value="HD_metazoa"/>
</dbReference>